<feature type="compositionally biased region" description="Polar residues" evidence="1">
    <location>
        <begin position="1"/>
        <end position="11"/>
    </location>
</feature>
<proteinExistence type="predicted"/>
<dbReference type="Gene3D" id="6.20.20.10">
    <property type="match status" value="1"/>
</dbReference>
<name>A0A9W6T619_CANBO</name>
<protein>
    <submittedName>
        <fullName evidence="2">Unnamed protein product</fullName>
    </submittedName>
</protein>
<dbReference type="PANTHER" id="PTHR28031:SF1">
    <property type="entry name" value="PROLINE-RICH PROTEIN HUA1"/>
    <property type="match status" value="1"/>
</dbReference>
<accession>A0A9W6T619</accession>
<keyword evidence="3" id="KW-1185">Reference proteome</keyword>
<reference evidence="2" key="1">
    <citation type="submission" date="2023-04" db="EMBL/GenBank/DDBJ databases">
        <title>Candida boidinii NBRC 10035.</title>
        <authorList>
            <person name="Ichikawa N."/>
            <person name="Sato H."/>
            <person name="Tonouchi N."/>
        </authorList>
    </citation>
    <scope>NUCLEOTIDE SEQUENCE</scope>
    <source>
        <strain evidence="2">NBRC 10035</strain>
    </source>
</reference>
<dbReference type="PANTHER" id="PTHR28031">
    <property type="entry name" value="PROLINE-RICH PROTEIN HUA1"/>
    <property type="match status" value="1"/>
</dbReference>
<sequence>MANLDSKSSFIDPNENVPTDLPPSYDDAVKDEFTPTQSPLPPPPPQRPQRPPSQGVYNGNINSGSGSNSSIPHHPDFYNSSSKTSATKPEDLYTNNLDLPFRYPKNYHCKKCKNTGYKLKNGHQCKDCWSKFYKKSKPQQMPRPQPVPPRPFAPNVVQLPPGNVSYGYNYVPQPRMNMYGMPRPGPGPGMMMPPMPNAQQVIVRPGDARIGGYLCPRCNGKGLTHFFLDQETCRVCNGLGRVQAL</sequence>
<dbReference type="Proteomes" id="UP001165120">
    <property type="component" value="Unassembled WGS sequence"/>
</dbReference>
<dbReference type="SUPFAM" id="SSF57938">
    <property type="entry name" value="DnaJ/Hsp40 cysteine-rich domain"/>
    <property type="match status" value="1"/>
</dbReference>
<dbReference type="InterPro" id="IPR036410">
    <property type="entry name" value="HSP_DnaJ_Cys-rich_dom_sf"/>
</dbReference>
<feature type="compositionally biased region" description="Low complexity" evidence="1">
    <location>
        <begin position="52"/>
        <end position="71"/>
    </location>
</feature>
<evidence type="ECO:0000313" key="2">
    <source>
        <dbReference type="EMBL" id="GME76099.1"/>
    </source>
</evidence>
<dbReference type="EMBL" id="BSXN01002263">
    <property type="protein sequence ID" value="GME76099.1"/>
    <property type="molecule type" value="Genomic_DNA"/>
</dbReference>
<dbReference type="GO" id="GO:0005737">
    <property type="term" value="C:cytoplasm"/>
    <property type="evidence" value="ECO:0007669"/>
    <property type="project" value="TreeGrafter"/>
</dbReference>
<feature type="compositionally biased region" description="Polar residues" evidence="1">
    <location>
        <begin position="78"/>
        <end position="91"/>
    </location>
</feature>
<evidence type="ECO:0000313" key="3">
    <source>
        <dbReference type="Proteomes" id="UP001165120"/>
    </source>
</evidence>
<feature type="region of interest" description="Disordered" evidence="1">
    <location>
        <begin position="1"/>
        <end position="91"/>
    </location>
</feature>
<dbReference type="InterPro" id="IPR038910">
    <property type="entry name" value="Hua1-like"/>
</dbReference>
<evidence type="ECO:0000256" key="1">
    <source>
        <dbReference type="SAM" id="MobiDB-lite"/>
    </source>
</evidence>
<comment type="caution">
    <text evidence="2">The sequence shown here is derived from an EMBL/GenBank/DDBJ whole genome shotgun (WGS) entry which is preliminary data.</text>
</comment>
<dbReference type="AlphaFoldDB" id="A0A9W6T619"/>
<feature type="compositionally biased region" description="Pro residues" evidence="1">
    <location>
        <begin position="38"/>
        <end position="51"/>
    </location>
</feature>
<organism evidence="2 3">
    <name type="scientific">Candida boidinii</name>
    <name type="common">Yeast</name>
    <dbReference type="NCBI Taxonomy" id="5477"/>
    <lineage>
        <taxon>Eukaryota</taxon>
        <taxon>Fungi</taxon>
        <taxon>Dikarya</taxon>
        <taxon>Ascomycota</taxon>
        <taxon>Saccharomycotina</taxon>
        <taxon>Pichiomycetes</taxon>
        <taxon>Pichiales</taxon>
        <taxon>Pichiaceae</taxon>
        <taxon>Ogataea</taxon>
        <taxon>Ogataea/Candida clade</taxon>
    </lineage>
</organism>
<gene>
    <name evidence="2" type="ORF">Cboi02_000504500</name>
</gene>